<keyword evidence="10" id="KW-0456">Lyase</keyword>
<comment type="catalytic activity">
    <reaction evidence="6 8">
        <text>(sulfur carrier)-H + L-cysteine = (sulfur carrier)-SH + L-alanine</text>
        <dbReference type="Rhea" id="RHEA:43892"/>
        <dbReference type="Rhea" id="RHEA-COMP:14737"/>
        <dbReference type="Rhea" id="RHEA-COMP:14739"/>
        <dbReference type="ChEBI" id="CHEBI:29917"/>
        <dbReference type="ChEBI" id="CHEBI:35235"/>
        <dbReference type="ChEBI" id="CHEBI:57972"/>
        <dbReference type="ChEBI" id="CHEBI:64428"/>
        <dbReference type="EC" id="2.8.1.7"/>
    </reaction>
</comment>
<dbReference type="CDD" id="cd06453">
    <property type="entry name" value="SufS_like"/>
    <property type="match status" value="1"/>
</dbReference>
<dbReference type="GO" id="GO:0016829">
    <property type="term" value="F:lyase activity"/>
    <property type="evidence" value="ECO:0007669"/>
    <property type="project" value="UniProtKB-KW"/>
</dbReference>
<accession>A0A0W0SR46</accession>
<dbReference type="InterPro" id="IPR016454">
    <property type="entry name" value="Cysteine_dSase"/>
</dbReference>
<sequence>MSTIPALIETLDIETIRQDFPVLKQKINGYPLIYLDNAATTQKPQAVIDAITHYYSFDNSNVHRGVHALSVRATQQYEAARNKVQRFIHAKSARECIFVRGTTEGINLVAQSFVAPRIRPGEEILITHMEHHSNIVPWQMICKKTGAHLKVAPISLEGEVLLDEFEKCLSENTKFVAISYASNALGTINPVKQMIEMAHSYGALVLLDGAQATAHLPVDVQALDCDFYAFSGHKMYAPTGIGILWGREHLLDDMMPYQGGGEMINYVTFEATEYASLPHKFEAGTPNISGAIALGAAMDYLWSLDMEAIAAYEAHLLEYATNAVKSVKGFNIIGTAKNKVPIVSFVHGKIHAHDIGTILDSEGIAIRSGHHCAMPLMDFLEVAATTRISMSFYNTTEEIDRCVQALQKVKEVFA</sequence>
<comment type="caution">
    <text evidence="10">The sequence shown here is derived from an EMBL/GenBank/DDBJ whole genome shotgun (WGS) entry which is preliminary data.</text>
</comment>
<dbReference type="InterPro" id="IPR000192">
    <property type="entry name" value="Aminotrans_V_dom"/>
</dbReference>
<dbReference type="NCBIfam" id="TIGR01979">
    <property type="entry name" value="sufS"/>
    <property type="match status" value="1"/>
</dbReference>
<dbReference type="OrthoDB" id="9808002at2"/>
<evidence type="ECO:0000256" key="3">
    <source>
        <dbReference type="ARBA" id="ARBA00010447"/>
    </source>
</evidence>
<evidence type="ECO:0000313" key="11">
    <source>
        <dbReference type="Proteomes" id="UP000054736"/>
    </source>
</evidence>
<keyword evidence="5 8" id="KW-0663">Pyridoxal phosphate</keyword>
<dbReference type="STRING" id="1212489.Ldro_2203"/>
<evidence type="ECO:0000256" key="4">
    <source>
        <dbReference type="ARBA" id="ARBA00022679"/>
    </source>
</evidence>
<dbReference type="Gene3D" id="3.40.640.10">
    <property type="entry name" value="Type I PLP-dependent aspartate aminotransferase-like (Major domain)"/>
    <property type="match status" value="1"/>
</dbReference>
<dbReference type="AlphaFoldDB" id="A0A0W0SR46"/>
<dbReference type="GO" id="GO:0006534">
    <property type="term" value="P:cysteine metabolic process"/>
    <property type="evidence" value="ECO:0007669"/>
    <property type="project" value="UniProtKB-UniRule"/>
</dbReference>
<keyword evidence="4 8" id="KW-0808">Transferase</keyword>
<dbReference type="InterPro" id="IPR010970">
    <property type="entry name" value="Cys_dSase_SufS"/>
</dbReference>
<dbReference type="RefSeq" id="WP_131764200.1">
    <property type="nucleotide sequence ID" value="NZ_CAAAIU010000001.1"/>
</dbReference>
<feature type="domain" description="Aminotransferase class V" evidence="9">
    <location>
        <begin position="33"/>
        <end position="401"/>
    </location>
</feature>
<comment type="similarity">
    <text evidence="3 8">Belongs to the class-V pyridoxal-phosphate-dependent aminotransferase family. Csd subfamily.</text>
</comment>
<evidence type="ECO:0000313" key="10">
    <source>
        <dbReference type="EMBL" id="KTC85878.1"/>
    </source>
</evidence>
<name>A0A0W0SR46_9GAMM</name>
<evidence type="ECO:0000256" key="2">
    <source>
        <dbReference type="ARBA" id="ARBA00002824"/>
    </source>
</evidence>
<dbReference type="SUPFAM" id="SSF53383">
    <property type="entry name" value="PLP-dependent transferases"/>
    <property type="match status" value="1"/>
</dbReference>
<dbReference type="GO" id="GO:0031071">
    <property type="term" value="F:cysteine desulfurase activity"/>
    <property type="evidence" value="ECO:0007669"/>
    <property type="project" value="UniProtKB-UniRule"/>
</dbReference>
<dbReference type="PATRIC" id="fig|1212489.4.peg.2326"/>
<dbReference type="PANTHER" id="PTHR43586">
    <property type="entry name" value="CYSTEINE DESULFURASE"/>
    <property type="match status" value="1"/>
</dbReference>
<dbReference type="Gene3D" id="3.90.1150.10">
    <property type="entry name" value="Aspartate Aminotransferase, domain 1"/>
    <property type="match status" value="1"/>
</dbReference>
<dbReference type="Pfam" id="PF00266">
    <property type="entry name" value="Aminotran_5"/>
    <property type="match status" value="1"/>
</dbReference>
<evidence type="ECO:0000256" key="7">
    <source>
        <dbReference type="RuleBase" id="RU004504"/>
    </source>
</evidence>
<evidence type="ECO:0000256" key="5">
    <source>
        <dbReference type="ARBA" id="ARBA00022898"/>
    </source>
</evidence>
<evidence type="ECO:0000256" key="1">
    <source>
        <dbReference type="ARBA" id="ARBA00001933"/>
    </source>
</evidence>
<organism evidence="10 11">
    <name type="scientific">Legionella drozanskii LLAP-1</name>
    <dbReference type="NCBI Taxonomy" id="1212489"/>
    <lineage>
        <taxon>Bacteria</taxon>
        <taxon>Pseudomonadati</taxon>
        <taxon>Pseudomonadota</taxon>
        <taxon>Gammaproteobacteria</taxon>
        <taxon>Legionellales</taxon>
        <taxon>Legionellaceae</taxon>
        <taxon>Legionella</taxon>
    </lineage>
</organism>
<proteinExistence type="inferred from homology"/>
<dbReference type="PIRSF" id="PIRSF005572">
    <property type="entry name" value="NifS"/>
    <property type="match status" value="1"/>
</dbReference>
<dbReference type="InterPro" id="IPR015421">
    <property type="entry name" value="PyrdxlP-dep_Trfase_major"/>
</dbReference>
<dbReference type="EMBL" id="LNXY01000027">
    <property type="protein sequence ID" value="KTC85878.1"/>
    <property type="molecule type" value="Genomic_DNA"/>
</dbReference>
<dbReference type="InterPro" id="IPR015422">
    <property type="entry name" value="PyrdxlP-dep_Trfase_small"/>
</dbReference>
<protein>
    <recommendedName>
        <fullName evidence="8">Cysteine desulfurase</fullName>
        <ecNumber evidence="8">2.8.1.7</ecNumber>
    </recommendedName>
</protein>
<evidence type="ECO:0000256" key="8">
    <source>
        <dbReference type="RuleBase" id="RU004506"/>
    </source>
</evidence>
<dbReference type="PROSITE" id="PS00595">
    <property type="entry name" value="AA_TRANSFER_CLASS_5"/>
    <property type="match status" value="1"/>
</dbReference>
<dbReference type="EC" id="2.8.1.7" evidence="8"/>
<dbReference type="GO" id="GO:0030170">
    <property type="term" value="F:pyridoxal phosphate binding"/>
    <property type="evidence" value="ECO:0007669"/>
    <property type="project" value="UniProtKB-UniRule"/>
</dbReference>
<evidence type="ECO:0000256" key="6">
    <source>
        <dbReference type="ARBA" id="ARBA00050776"/>
    </source>
</evidence>
<dbReference type="PANTHER" id="PTHR43586:SF8">
    <property type="entry name" value="CYSTEINE DESULFURASE 1, CHLOROPLASTIC"/>
    <property type="match status" value="1"/>
</dbReference>
<dbReference type="InterPro" id="IPR015424">
    <property type="entry name" value="PyrdxlP-dep_Trfase"/>
</dbReference>
<dbReference type="Proteomes" id="UP000054736">
    <property type="component" value="Unassembled WGS sequence"/>
</dbReference>
<gene>
    <name evidence="10" type="primary">sufS_2</name>
    <name evidence="10" type="ORF">Ldro_2203</name>
</gene>
<dbReference type="InterPro" id="IPR020578">
    <property type="entry name" value="Aminotrans_V_PyrdxlP_BS"/>
</dbReference>
<evidence type="ECO:0000259" key="9">
    <source>
        <dbReference type="Pfam" id="PF00266"/>
    </source>
</evidence>
<comment type="cofactor">
    <cofactor evidence="1 7">
        <name>pyridoxal 5'-phosphate</name>
        <dbReference type="ChEBI" id="CHEBI:597326"/>
    </cofactor>
</comment>
<keyword evidence="11" id="KW-1185">Reference proteome</keyword>
<reference evidence="10 11" key="1">
    <citation type="submission" date="2015-11" db="EMBL/GenBank/DDBJ databases">
        <title>Genomic analysis of 38 Legionella species identifies large and diverse effector repertoires.</title>
        <authorList>
            <person name="Burstein D."/>
            <person name="Amaro F."/>
            <person name="Zusman T."/>
            <person name="Lifshitz Z."/>
            <person name="Cohen O."/>
            <person name="Gilbert J.A."/>
            <person name="Pupko T."/>
            <person name="Shuman H.A."/>
            <person name="Segal G."/>
        </authorList>
    </citation>
    <scope>NUCLEOTIDE SEQUENCE [LARGE SCALE GENOMIC DNA]</scope>
    <source>
        <strain evidence="10 11">ATCC 700990</strain>
    </source>
</reference>
<comment type="function">
    <text evidence="2 8">Catalyzes the removal of elemental sulfur and selenium atoms from L-cysteine, L-cystine, L-selenocysteine, and L-selenocystine to produce L-alanine.</text>
</comment>